<evidence type="ECO:0000256" key="2">
    <source>
        <dbReference type="ARBA" id="ARBA00005752"/>
    </source>
</evidence>
<dbReference type="KEGG" id="pbr:PB2503_13084"/>
<dbReference type="CDD" id="cd00712">
    <property type="entry name" value="AsnB"/>
    <property type="match status" value="1"/>
</dbReference>
<dbReference type="Gene3D" id="3.60.20.10">
    <property type="entry name" value="Glutamine Phosphoribosylpyrophosphate, subunit 1, domain 1"/>
    <property type="match status" value="1"/>
</dbReference>
<dbReference type="STRING" id="314260.PB2503_13084"/>
<dbReference type="SUPFAM" id="SSF56235">
    <property type="entry name" value="N-terminal nucleophile aminohydrolases (Ntn hydrolases)"/>
    <property type="match status" value="1"/>
</dbReference>
<evidence type="ECO:0000259" key="11">
    <source>
        <dbReference type="PROSITE" id="PS51278"/>
    </source>
</evidence>
<dbReference type="Pfam" id="PF00733">
    <property type="entry name" value="Asn_synthase"/>
    <property type="match status" value="1"/>
</dbReference>
<dbReference type="InterPro" id="IPR051786">
    <property type="entry name" value="ASN_synthetase/amidase"/>
</dbReference>
<dbReference type="InterPro" id="IPR029055">
    <property type="entry name" value="Ntn_hydrolases_N"/>
</dbReference>
<comment type="similarity">
    <text evidence="2">Belongs to the asparagine synthetase family.</text>
</comment>
<keyword evidence="8" id="KW-0061">Asparagine biosynthesis</keyword>
<dbReference type="CDD" id="cd01991">
    <property type="entry name" value="Asn_synthase_B_C"/>
    <property type="match status" value="1"/>
</dbReference>
<protein>
    <recommendedName>
        <fullName evidence="3">asparagine synthase (glutamine-hydrolyzing)</fullName>
        <ecNumber evidence="3">6.3.5.4</ecNumber>
    </recommendedName>
</protein>
<keyword evidence="8" id="KW-0028">Amino-acid biosynthesis</keyword>
<dbReference type="InterPro" id="IPR017932">
    <property type="entry name" value="GATase_2_dom"/>
</dbReference>
<comment type="catalytic activity">
    <reaction evidence="7">
        <text>L-aspartate + L-glutamine + ATP + H2O = L-asparagine + L-glutamate + AMP + diphosphate + H(+)</text>
        <dbReference type="Rhea" id="RHEA:12228"/>
        <dbReference type="ChEBI" id="CHEBI:15377"/>
        <dbReference type="ChEBI" id="CHEBI:15378"/>
        <dbReference type="ChEBI" id="CHEBI:29985"/>
        <dbReference type="ChEBI" id="CHEBI:29991"/>
        <dbReference type="ChEBI" id="CHEBI:30616"/>
        <dbReference type="ChEBI" id="CHEBI:33019"/>
        <dbReference type="ChEBI" id="CHEBI:58048"/>
        <dbReference type="ChEBI" id="CHEBI:58359"/>
        <dbReference type="ChEBI" id="CHEBI:456215"/>
        <dbReference type="EC" id="6.3.5.4"/>
    </reaction>
</comment>
<dbReference type="Proteomes" id="UP000001302">
    <property type="component" value="Chromosome"/>
</dbReference>
<comment type="pathway">
    <text evidence="1">Amino-acid biosynthesis; L-asparagine biosynthesis; L-asparagine from L-aspartate (L-Gln route): step 1/1.</text>
</comment>
<feature type="site" description="Important for beta-aspartyl-AMP intermediate formation" evidence="10">
    <location>
        <position position="364"/>
    </location>
</feature>
<keyword evidence="5 9" id="KW-0067">ATP-binding</keyword>
<dbReference type="InterPro" id="IPR001962">
    <property type="entry name" value="Asn_synthase"/>
</dbReference>
<feature type="domain" description="Glutamine amidotransferase type-2" evidence="11">
    <location>
        <begin position="2"/>
        <end position="213"/>
    </location>
</feature>
<dbReference type="HOGENOM" id="CLU_014658_3_1_5"/>
<dbReference type="MEROPS" id="C44.001"/>
<dbReference type="PANTHER" id="PTHR43284">
    <property type="entry name" value="ASPARAGINE SYNTHETASE (GLUTAMINE-HYDROLYZING)"/>
    <property type="match status" value="1"/>
</dbReference>
<evidence type="ECO:0000256" key="7">
    <source>
        <dbReference type="ARBA" id="ARBA00048741"/>
    </source>
</evidence>
<dbReference type="InterPro" id="IPR006426">
    <property type="entry name" value="Asn_synth_AEB"/>
</dbReference>
<dbReference type="Pfam" id="PF13537">
    <property type="entry name" value="GATase_7"/>
    <property type="match status" value="1"/>
</dbReference>
<dbReference type="GO" id="GO:0005524">
    <property type="term" value="F:ATP binding"/>
    <property type="evidence" value="ECO:0007669"/>
    <property type="project" value="UniProtKB-KW"/>
</dbReference>
<evidence type="ECO:0000313" key="12">
    <source>
        <dbReference type="EMBL" id="ADM10654.1"/>
    </source>
</evidence>
<organism evidence="12 13">
    <name type="scientific">Parvularcula bermudensis (strain ATCC BAA-594 / HTCC2503 / KCTC 12087)</name>
    <dbReference type="NCBI Taxonomy" id="314260"/>
    <lineage>
        <taxon>Bacteria</taxon>
        <taxon>Pseudomonadati</taxon>
        <taxon>Pseudomonadota</taxon>
        <taxon>Alphaproteobacteria</taxon>
        <taxon>Parvularculales</taxon>
        <taxon>Parvularculaceae</taxon>
        <taxon>Parvularcula</taxon>
    </lineage>
</organism>
<evidence type="ECO:0000313" key="13">
    <source>
        <dbReference type="Proteomes" id="UP000001302"/>
    </source>
</evidence>
<sequence length="634" mass="69430">MCGIAGIVDLVGEREIPESPLDRMVKALAHRGPDGGGVYRVPGLAFGHRRLAIVDPDQAAQPYIGSEGSVLTYNGEIYNHGELRGDLDRARRPIKTRSDTEILCELMELRGEDALPSLDGMFAFAHWTPRTETLLLVRDRIGEKPLYLAQTPDNFLIFASEIDAILESGLISAEINPTAVADYLLYGYVPDPKTIYRGIGKLPPGHLLKIARGQPIAPAKPWWTLTFKPDDGCLYEAVVEELPLLLDRCVSAQMMSDVPIGAFLSGGLDSGAVTASMQKAATAPVTTCAMGFADPDFDERAAARETATHLCTNHFDWEAPLSPVEDVPRLAAIYGEPFADSSALPTAHLCAGARRHATVALSGDGGDEVFAGYDRYGGILNEARLRQAIPGVVRRSIVTKAGNAFPAFTDRVPKPLRLRTVLQSVGEDHAAAYARAVSAVLPDLSRTLLSEELRDYRPEHHVEEAVYKADTDDPILSAQAADFATWLPGRMLVKIDRASMAVGLEVRPPLLDHRLVEWAARLPRRIKYSEGKGKVILREAIGDRLPKGVSTRAKKGFGSPVDHWFRDQDGSLSRHLLDRTAWRECGFFDQSAVEDLVARHCAGRRNAGQALWSILMFDAFLIRKPSDRTSIASY</sequence>
<reference evidence="13" key="1">
    <citation type="submission" date="2010-08" db="EMBL/GenBank/DDBJ databases">
        <title>Genome sequence of Parvularcula bermudensis HTCC2503.</title>
        <authorList>
            <person name="Kang D.-M."/>
            <person name="Oh H.-M."/>
            <person name="Cho J.-C."/>
        </authorList>
    </citation>
    <scope>NUCLEOTIDE SEQUENCE [LARGE SCALE GENOMIC DNA]</scope>
    <source>
        <strain evidence="13">ATCC BAA-594 / HTCC2503 / KCTC 12087</strain>
    </source>
</reference>
<keyword evidence="13" id="KW-1185">Reference proteome</keyword>
<dbReference type="InterPro" id="IPR033738">
    <property type="entry name" value="AsnB_N"/>
</dbReference>
<dbReference type="Gene3D" id="3.40.50.620">
    <property type="entry name" value="HUPs"/>
    <property type="match status" value="1"/>
</dbReference>
<dbReference type="PROSITE" id="PS51278">
    <property type="entry name" value="GATASE_TYPE_2"/>
    <property type="match status" value="1"/>
</dbReference>
<feature type="binding site" evidence="9">
    <location>
        <position position="99"/>
    </location>
    <ligand>
        <name>L-glutamine</name>
        <dbReference type="ChEBI" id="CHEBI:58359"/>
    </ligand>
</feature>
<evidence type="ECO:0000256" key="1">
    <source>
        <dbReference type="ARBA" id="ARBA00005187"/>
    </source>
</evidence>
<dbReference type="OrthoDB" id="9763290at2"/>
<gene>
    <name evidence="12" type="ordered locus">PB2503_13084</name>
</gene>
<feature type="binding site" evidence="9">
    <location>
        <begin position="362"/>
        <end position="363"/>
    </location>
    <ligand>
        <name>ATP</name>
        <dbReference type="ChEBI" id="CHEBI:30616"/>
    </ligand>
</feature>
<dbReference type="NCBIfam" id="TIGR01536">
    <property type="entry name" value="asn_synth_AEB"/>
    <property type="match status" value="1"/>
</dbReference>
<evidence type="ECO:0000256" key="5">
    <source>
        <dbReference type="ARBA" id="ARBA00022840"/>
    </source>
</evidence>
<feature type="active site" description="For GATase activity" evidence="8">
    <location>
        <position position="2"/>
    </location>
</feature>
<dbReference type="GO" id="GO:0006529">
    <property type="term" value="P:asparagine biosynthetic process"/>
    <property type="evidence" value="ECO:0007669"/>
    <property type="project" value="UniProtKB-KW"/>
</dbReference>
<accession>E0TGP5</accession>
<evidence type="ECO:0000256" key="4">
    <source>
        <dbReference type="ARBA" id="ARBA00022741"/>
    </source>
</evidence>
<evidence type="ECO:0000256" key="8">
    <source>
        <dbReference type="PIRSR" id="PIRSR001589-1"/>
    </source>
</evidence>
<keyword evidence="6 8" id="KW-0315">Glutamine amidotransferase</keyword>
<dbReference type="PANTHER" id="PTHR43284:SF1">
    <property type="entry name" value="ASPARAGINE SYNTHETASE"/>
    <property type="match status" value="1"/>
</dbReference>
<evidence type="ECO:0000256" key="10">
    <source>
        <dbReference type="PIRSR" id="PIRSR001589-3"/>
    </source>
</evidence>
<name>E0TGP5_PARBH</name>
<keyword evidence="4 9" id="KW-0547">Nucleotide-binding</keyword>
<dbReference type="eggNOG" id="COG0367">
    <property type="taxonomic scope" value="Bacteria"/>
</dbReference>
<dbReference type="SUPFAM" id="SSF52402">
    <property type="entry name" value="Adenine nucleotide alpha hydrolases-like"/>
    <property type="match status" value="1"/>
</dbReference>
<reference evidence="12 13" key="2">
    <citation type="journal article" date="2011" name="J. Bacteriol.">
        <title>Complete genome sequence of strain HTCC2503T of Parvularcula bermudensis, the type species of the order "Parvularculales" in the class Alphaproteobacteria.</title>
        <authorList>
            <person name="Oh H.M."/>
            <person name="Kang I."/>
            <person name="Vergin K.L."/>
            <person name="Kang D."/>
            <person name="Rhee K.H."/>
            <person name="Giovannoni S.J."/>
            <person name="Cho J.C."/>
        </authorList>
    </citation>
    <scope>NUCLEOTIDE SEQUENCE [LARGE SCALE GENOMIC DNA]</scope>
    <source>
        <strain evidence="13">ATCC BAA-594 / HTCC2503 / KCTC 12087</strain>
    </source>
</reference>
<evidence type="ECO:0000256" key="6">
    <source>
        <dbReference type="ARBA" id="ARBA00022962"/>
    </source>
</evidence>
<dbReference type="EC" id="6.3.5.4" evidence="3"/>
<evidence type="ECO:0000256" key="3">
    <source>
        <dbReference type="ARBA" id="ARBA00012737"/>
    </source>
</evidence>
<evidence type="ECO:0000256" key="9">
    <source>
        <dbReference type="PIRSR" id="PIRSR001589-2"/>
    </source>
</evidence>
<dbReference type="GO" id="GO:0004066">
    <property type="term" value="F:asparagine synthase (glutamine-hydrolyzing) activity"/>
    <property type="evidence" value="ECO:0007669"/>
    <property type="project" value="UniProtKB-EC"/>
</dbReference>
<dbReference type="RefSeq" id="WP_013301628.1">
    <property type="nucleotide sequence ID" value="NC_014414.1"/>
</dbReference>
<dbReference type="GO" id="GO:0005829">
    <property type="term" value="C:cytosol"/>
    <property type="evidence" value="ECO:0007669"/>
    <property type="project" value="TreeGrafter"/>
</dbReference>
<dbReference type="PIRSF" id="PIRSF001589">
    <property type="entry name" value="Asn_synthetase_glu-h"/>
    <property type="match status" value="1"/>
</dbReference>
<dbReference type="EMBL" id="CP002156">
    <property type="protein sequence ID" value="ADM10654.1"/>
    <property type="molecule type" value="Genomic_DNA"/>
</dbReference>
<proteinExistence type="inferred from homology"/>
<dbReference type="AlphaFoldDB" id="E0TGP5"/>
<dbReference type="InterPro" id="IPR014729">
    <property type="entry name" value="Rossmann-like_a/b/a_fold"/>
</dbReference>